<dbReference type="InterPro" id="IPR056798">
    <property type="entry name" value="ADH_Fe_C"/>
</dbReference>
<evidence type="ECO:0000259" key="2">
    <source>
        <dbReference type="Pfam" id="PF00465"/>
    </source>
</evidence>
<dbReference type="PANTHER" id="PTHR11496:SF103">
    <property type="entry name" value="DEHYDROGENASE, PUTATIVE-RELATED"/>
    <property type="match status" value="1"/>
</dbReference>
<dbReference type="Pfam" id="PF00465">
    <property type="entry name" value="Fe-ADH"/>
    <property type="match status" value="1"/>
</dbReference>
<proteinExistence type="predicted"/>
<dbReference type="RefSeq" id="WP_368663313.1">
    <property type="nucleotide sequence ID" value="NZ_JBBWYZ010000037.1"/>
</dbReference>
<evidence type="ECO:0000259" key="3">
    <source>
        <dbReference type="Pfam" id="PF25137"/>
    </source>
</evidence>
<keyword evidence="1" id="KW-0560">Oxidoreductase</keyword>
<reference evidence="4 5" key="1">
    <citation type="journal article" date="2024" name="Front. Microbiol.">
        <title>Transcriptomic insights into the dominance of two phototrophs throughout the water column of a tropical hypersaline-alkaline crater lake (Dziani Dzaha, Mayotte).</title>
        <authorList>
            <person name="Duperron S."/>
            <person name="Halary S."/>
            <person name="Bouly J.-P."/>
            <person name="Roussel T."/>
            <person name="Hugoni M."/>
            <person name="Bruto M."/>
            <person name="Oger P."/>
            <person name="Duval C."/>
            <person name="Woo A."/>
            <person name="Jezequiel D."/>
            <person name="Ader M."/>
            <person name="Leboulanger C."/>
            <person name="Agogue H."/>
            <person name="Grossi V."/>
            <person name="Trousselier M."/>
            <person name="Bernard C."/>
        </authorList>
    </citation>
    <scope>NUCLEOTIDE SEQUENCE [LARGE SCALE GENOMIC DNA]</scope>
    <source>
        <strain evidence="4 5">PMC 851.14</strain>
    </source>
</reference>
<evidence type="ECO:0000313" key="4">
    <source>
        <dbReference type="EMBL" id="MEK9515311.1"/>
    </source>
</evidence>
<protein>
    <submittedName>
        <fullName evidence="4">Phosphonoacetaldehyde reductase</fullName>
    </submittedName>
</protein>
<dbReference type="SUPFAM" id="SSF56796">
    <property type="entry name" value="Dehydroquinate synthase-like"/>
    <property type="match status" value="1"/>
</dbReference>
<feature type="domain" description="Alcohol dehydrogenase iron-type/glycerol dehydrogenase GldA" evidence="2">
    <location>
        <begin position="9"/>
        <end position="176"/>
    </location>
</feature>
<dbReference type="Proteomes" id="UP001387447">
    <property type="component" value="Unassembled WGS sequence"/>
</dbReference>
<dbReference type="Gene3D" id="3.40.50.1970">
    <property type="match status" value="1"/>
</dbReference>
<evidence type="ECO:0000256" key="1">
    <source>
        <dbReference type="ARBA" id="ARBA00023002"/>
    </source>
</evidence>
<gene>
    <name evidence="4" type="ORF">AAEJ74_27795</name>
</gene>
<dbReference type="CDD" id="cd08182">
    <property type="entry name" value="HEPD"/>
    <property type="match status" value="1"/>
</dbReference>
<dbReference type="InterPro" id="IPR018211">
    <property type="entry name" value="ADH_Fe_CS"/>
</dbReference>
<comment type="caution">
    <text evidence="4">The sequence shown here is derived from an EMBL/GenBank/DDBJ whole genome shotgun (WGS) entry which is preliminary data.</text>
</comment>
<accession>A0ABU9ETU9</accession>
<dbReference type="InterPro" id="IPR001670">
    <property type="entry name" value="ADH_Fe/GldA"/>
</dbReference>
<sequence length="362" mass="40316">MPIYSHYNPVKIIVGPGQLRALPNLLSPGRWLLVTTDGFNRRGLTTHIKTLAPQTHWQVYHGVTPNPELDRLEYVIRQYRQTDIQGVVAVGGGSVIDAAKVLAVTLPSGLQRPLHTVLRQGQKHRWEEQLPLIAIPTTSGTGAEVTPFATVWDATTHKKYSIVGEQVFPKMALLDPELIWSLPPKQTLYTGLDAISHCLESLWNHNQTPISVAYATQGLNLALNGLPQVLDSPQNLQARAQMQQASLLAGLAISQTRTAIAHSISYPLTSHFDVPHGLACSFTLPNIIEDYIKRCHCPQQVTLMQKIQKMLSQLNLFQHLHEYATHEQILTLKAEMFHPERAGNFQGLLNDDIVEAFLTEPT</sequence>
<dbReference type="InterPro" id="IPR039697">
    <property type="entry name" value="Alcohol_dehydrogenase_Fe"/>
</dbReference>
<dbReference type="PANTHER" id="PTHR11496">
    <property type="entry name" value="ALCOHOL DEHYDROGENASE"/>
    <property type="match status" value="1"/>
</dbReference>
<dbReference type="PROSITE" id="PS00913">
    <property type="entry name" value="ADH_IRON_1"/>
    <property type="match status" value="1"/>
</dbReference>
<dbReference type="Pfam" id="PF25137">
    <property type="entry name" value="ADH_Fe_C"/>
    <property type="match status" value="1"/>
</dbReference>
<dbReference type="EMBL" id="JBBWYZ010000037">
    <property type="protein sequence ID" value="MEK9515311.1"/>
    <property type="molecule type" value="Genomic_DNA"/>
</dbReference>
<name>A0ABU9ETU9_LIMFS</name>
<organism evidence="4 5">
    <name type="scientific">Limnospira fusiformis PMC 851.14</name>
    <dbReference type="NCBI Taxonomy" id="2219512"/>
    <lineage>
        <taxon>Bacteria</taxon>
        <taxon>Bacillati</taxon>
        <taxon>Cyanobacteriota</taxon>
        <taxon>Cyanophyceae</taxon>
        <taxon>Oscillatoriophycideae</taxon>
        <taxon>Oscillatoriales</taxon>
        <taxon>Sirenicapillariaceae</taxon>
        <taxon>Limnospira</taxon>
    </lineage>
</organism>
<evidence type="ECO:0000313" key="5">
    <source>
        <dbReference type="Proteomes" id="UP001387447"/>
    </source>
</evidence>
<keyword evidence="5" id="KW-1185">Reference proteome</keyword>
<dbReference type="InterPro" id="IPR035873">
    <property type="entry name" value="PhpC"/>
</dbReference>
<dbReference type="Gene3D" id="1.20.1090.10">
    <property type="entry name" value="Dehydroquinate synthase-like - alpha domain"/>
    <property type="match status" value="1"/>
</dbReference>
<feature type="domain" description="Fe-containing alcohol dehydrogenase-like C-terminal" evidence="3">
    <location>
        <begin position="187"/>
        <end position="333"/>
    </location>
</feature>